<feature type="region of interest" description="Disordered" evidence="1">
    <location>
        <begin position="203"/>
        <end position="334"/>
    </location>
</feature>
<evidence type="ECO:0000256" key="1">
    <source>
        <dbReference type="SAM" id="MobiDB-lite"/>
    </source>
</evidence>
<comment type="caution">
    <text evidence="2">The sequence shown here is derived from an EMBL/GenBank/DDBJ whole genome shotgun (WGS) entry which is preliminary data.</text>
</comment>
<proteinExistence type="predicted"/>
<protein>
    <submittedName>
        <fullName evidence="2">Uncharacterized protein</fullName>
    </submittedName>
</protein>
<organism evidence="2 3">
    <name type="scientific">Rhynchosporium graminicola</name>
    <dbReference type="NCBI Taxonomy" id="2792576"/>
    <lineage>
        <taxon>Eukaryota</taxon>
        <taxon>Fungi</taxon>
        <taxon>Dikarya</taxon>
        <taxon>Ascomycota</taxon>
        <taxon>Pezizomycotina</taxon>
        <taxon>Leotiomycetes</taxon>
        <taxon>Helotiales</taxon>
        <taxon>Ploettnerulaceae</taxon>
        <taxon>Rhynchosporium</taxon>
    </lineage>
</organism>
<dbReference type="AlphaFoldDB" id="A0A1E1KQR1"/>
<evidence type="ECO:0000313" key="3">
    <source>
        <dbReference type="Proteomes" id="UP000178129"/>
    </source>
</evidence>
<reference evidence="3" key="1">
    <citation type="submission" date="2016-03" db="EMBL/GenBank/DDBJ databases">
        <authorList>
            <person name="Ploux O."/>
        </authorList>
    </citation>
    <scope>NUCLEOTIDE SEQUENCE [LARGE SCALE GENOMIC DNA]</scope>
    <source>
        <strain evidence="3">UK7</strain>
    </source>
</reference>
<name>A0A1E1KQR1_9HELO</name>
<dbReference type="Proteomes" id="UP000178129">
    <property type="component" value="Unassembled WGS sequence"/>
</dbReference>
<feature type="region of interest" description="Disordered" evidence="1">
    <location>
        <begin position="13"/>
        <end position="33"/>
    </location>
</feature>
<accession>A0A1E1KQR1</accession>
<keyword evidence="3" id="KW-1185">Reference proteome</keyword>
<sequence>MVLVRHEIPVRAKALQDQSSSNAGSGAETASAQVSLSVGAHASGAEAYASALQLEPKPTISSYDRWDQSSRWSSRADYRTQLALLEKQNKERLLATRKEQQQRMEHNKRVEVKGSKDIDASSREDYQVQHMALELESAKRLMGTRPKLPATLGSGSRNQGHDAQSAIGGYRTQAQLSQLAQLRILEEEEERRLAVARDRSLRPNRHDDPVMEFYDRGNRNDYRSPPQDIPTKNSEFRGRDGISAGQDVTSRDETHWVALEGRRSKDSTTRSQTEVEFGNQRSRYLTEEAEMSRFSGQNLPGAPGSSCSPPEFITGHSLRAVPRPDVESDDMYDC</sequence>
<feature type="compositionally biased region" description="Polar residues" evidence="1">
    <location>
        <begin position="269"/>
        <end position="283"/>
    </location>
</feature>
<dbReference type="EMBL" id="FJUW01000019">
    <property type="protein sequence ID" value="CZT00356.1"/>
    <property type="molecule type" value="Genomic_DNA"/>
</dbReference>
<feature type="compositionally biased region" description="Polar residues" evidence="1">
    <location>
        <begin position="16"/>
        <end position="33"/>
    </location>
</feature>
<dbReference type="InParanoid" id="A0A1E1KQR1"/>
<gene>
    <name evidence="2" type="ORF">RCO7_08298</name>
</gene>
<feature type="compositionally biased region" description="Basic and acidic residues" evidence="1">
    <location>
        <begin position="249"/>
        <end position="268"/>
    </location>
</feature>
<evidence type="ECO:0000313" key="2">
    <source>
        <dbReference type="EMBL" id="CZT00356.1"/>
    </source>
</evidence>
<feature type="compositionally biased region" description="Basic and acidic residues" evidence="1">
    <location>
        <begin position="203"/>
        <end position="222"/>
    </location>
</feature>